<keyword evidence="3" id="KW-1185">Reference proteome</keyword>
<dbReference type="AlphaFoldDB" id="A0A653II75"/>
<dbReference type="InterPro" id="IPR006175">
    <property type="entry name" value="YjgF/YER057c/UK114"/>
</dbReference>
<dbReference type="SUPFAM" id="SSF55298">
    <property type="entry name" value="YjgF-like"/>
    <property type="match status" value="1"/>
</dbReference>
<dbReference type="CDD" id="cd00448">
    <property type="entry name" value="YjgF_YER057c_UK114_family"/>
    <property type="match status" value="1"/>
</dbReference>
<dbReference type="Proteomes" id="UP000439752">
    <property type="component" value="Unassembled WGS sequence"/>
</dbReference>
<dbReference type="PANTHER" id="PTHR11803:SF58">
    <property type="entry name" value="PROTEIN HMF1-RELATED"/>
    <property type="match status" value="1"/>
</dbReference>
<name>A0A653II75_9BACL</name>
<dbReference type="InterPro" id="IPR019897">
    <property type="entry name" value="RidA_CS"/>
</dbReference>
<dbReference type="EC" id="3.5.99.10" evidence="2"/>
<reference evidence="2 3" key="1">
    <citation type="submission" date="2019-10" db="EMBL/GenBank/DDBJ databases">
        <authorList>
            <person name="Karimi E."/>
        </authorList>
    </citation>
    <scope>NUCLEOTIDE SEQUENCE [LARGE SCALE GENOMIC DNA]</scope>
    <source>
        <strain evidence="2">Exiguobacterium sp. 9Y</strain>
    </source>
</reference>
<dbReference type="PROSITE" id="PS01094">
    <property type="entry name" value="UPF0076"/>
    <property type="match status" value="1"/>
</dbReference>
<evidence type="ECO:0000313" key="2">
    <source>
        <dbReference type="EMBL" id="VWX38613.1"/>
    </source>
</evidence>
<dbReference type="PANTHER" id="PTHR11803">
    <property type="entry name" value="2-IMINOBUTANOATE/2-IMINOPROPANOATE DEAMINASE RIDA"/>
    <property type="match status" value="1"/>
</dbReference>
<dbReference type="InterPro" id="IPR035959">
    <property type="entry name" value="RutC-like_sf"/>
</dbReference>
<dbReference type="NCBIfam" id="TIGR00004">
    <property type="entry name" value="Rid family detoxifying hydrolase"/>
    <property type="match status" value="1"/>
</dbReference>
<dbReference type="InterPro" id="IPR006056">
    <property type="entry name" value="RidA"/>
</dbReference>
<evidence type="ECO:0000256" key="1">
    <source>
        <dbReference type="ARBA" id="ARBA00010552"/>
    </source>
</evidence>
<gene>
    <name evidence="2" type="primary">ridA</name>
    <name evidence="2" type="ORF">EXIGUO9Y_550002</name>
</gene>
<organism evidence="2 3">
    <name type="scientific">Exiguobacterium oxidotolerans</name>
    <dbReference type="NCBI Taxonomy" id="223958"/>
    <lineage>
        <taxon>Bacteria</taxon>
        <taxon>Bacillati</taxon>
        <taxon>Bacillota</taxon>
        <taxon>Bacilli</taxon>
        <taxon>Bacillales</taxon>
        <taxon>Bacillales Family XII. Incertae Sedis</taxon>
        <taxon>Exiguobacterium</taxon>
    </lineage>
</organism>
<sequence>MLMKTLKKINTDQAPAAIGPYSQGFIANGTFYASGQIPIDPATGELVAGGIAEQTEQVMKNVDAILKEAGMTPDRVVKTTCYLTSMEHFAAFNEVYAAYFEPHHHFPARSCIAVKELPKSALVEVEILGVF</sequence>
<dbReference type="Pfam" id="PF01042">
    <property type="entry name" value="Ribonuc_L-PSP"/>
    <property type="match status" value="1"/>
</dbReference>
<keyword evidence="2" id="KW-0378">Hydrolase</keyword>
<dbReference type="Gene3D" id="3.30.1330.40">
    <property type="entry name" value="RutC-like"/>
    <property type="match status" value="1"/>
</dbReference>
<dbReference type="FunFam" id="3.30.1330.40:FF:000001">
    <property type="entry name" value="L-PSP family endoribonuclease"/>
    <property type="match status" value="1"/>
</dbReference>
<evidence type="ECO:0000313" key="3">
    <source>
        <dbReference type="Proteomes" id="UP000439752"/>
    </source>
</evidence>
<protein>
    <submittedName>
        <fullName evidence="2">Aminoacrylate/iminopropionate hydrolase/deaminase</fullName>
        <ecNumber evidence="2">3.5.99.10</ecNumber>
    </submittedName>
</protein>
<dbReference type="GO" id="GO:0120241">
    <property type="term" value="F:2-iminobutanoate/2-iminopropanoate deaminase"/>
    <property type="evidence" value="ECO:0007669"/>
    <property type="project" value="UniProtKB-EC"/>
</dbReference>
<dbReference type="GO" id="GO:0005829">
    <property type="term" value="C:cytosol"/>
    <property type="evidence" value="ECO:0007669"/>
    <property type="project" value="TreeGrafter"/>
</dbReference>
<comment type="similarity">
    <text evidence="1">Belongs to the RutC family.</text>
</comment>
<proteinExistence type="inferred from homology"/>
<accession>A0A653II75</accession>
<dbReference type="EMBL" id="CABWKQ010000051">
    <property type="protein sequence ID" value="VWX38613.1"/>
    <property type="molecule type" value="Genomic_DNA"/>
</dbReference>